<feature type="chain" id="PRO_5014168009" evidence="1">
    <location>
        <begin position="26"/>
        <end position="115"/>
    </location>
</feature>
<protein>
    <submittedName>
        <fullName evidence="2">Type II secretory pathway component</fullName>
    </submittedName>
</protein>
<accession>A0A2I0CRI3</accession>
<sequence>MSDKQFKPRAARLALLALLAFPAWAATQTALDPTQAPRSASPSASPAAAEAPLRLQAIVLAGAQRYAVIDGQQRRVGDWLGEARILAIDSQAVKLQRHDQVQWLRLAPSIVQPSR</sequence>
<organism evidence="2 3">
    <name type="scientific">Pseudomonas fluvialis</name>
    <dbReference type="NCBI Taxonomy" id="1793966"/>
    <lineage>
        <taxon>Bacteria</taxon>
        <taxon>Pseudomonadati</taxon>
        <taxon>Pseudomonadota</taxon>
        <taxon>Gammaproteobacteria</taxon>
        <taxon>Pseudomonadales</taxon>
        <taxon>Pseudomonadaceae</taxon>
        <taxon>Pseudomonas</taxon>
    </lineage>
</organism>
<dbReference type="EMBL" id="PIYS01000008">
    <property type="protein sequence ID" value="PKF71775.1"/>
    <property type="molecule type" value="Genomic_DNA"/>
</dbReference>
<gene>
    <name evidence="2" type="ORF">CW360_06275</name>
</gene>
<dbReference type="AlphaFoldDB" id="A0A2I0CRI3"/>
<evidence type="ECO:0000256" key="1">
    <source>
        <dbReference type="SAM" id="SignalP"/>
    </source>
</evidence>
<feature type="signal peptide" evidence="1">
    <location>
        <begin position="1"/>
        <end position="25"/>
    </location>
</feature>
<name>A0A2I0CRI3_9PSED</name>
<evidence type="ECO:0000313" key="2">
    <source>
        <dbReference type="EMBL" id="PKF71775.1"/>
    </source>
</evidence>
<dbReference type="Proteomes" id="UP000242861">
    <property type="component" value="Unassembled WGS sequence"/>
</dbReference>
<proteinExistence type="predicted"/>
<evidence type="ECO:0000313" key="3">
    <source>
        <dbReference type="Proteomes" id="UP000242861"/>
    </source>
</evidence>
<dbReference type="RefSeq" id="WP_101193109.1">
    <property type="nucleotide sequence ID" value="NZ_JBICLX010000002.1"/>
</dbReference>
<comment type="caution">
    <text evidence="2">The sequence shown here is derived from an EMBL/GenBank/DDBJ whole genome shotgun (WGS) entry which is preliminary data.</text>
</comment>
<reference evidence="3" key="1">
    <citation type="submission" date="2017-12" db="EMBL/GenBank/DDBJ databases">
        <authorList>
            <person name="Yu X.-Y."/>
        </authorList>
    </citation>
    <scope>NUCLEOTIDE SEQUENCE [LARGE SCALE GENOMIC DNA]</scope>
    <source>
        <strain evidence="3">ZYSR67-Z</strain>
    </source>
</reference>
<keyword evidence="1" id="KW-0732">Signal</keyword>